<dbReference type="InterPro" id="IPR003439">
    <property type="entry name" value="ABC_transporter-like_ATP-bd"/>
</dbReference>
<dbReference type="InterPro" id="IPR047641">
    <property type="entry name" value="ABC_transpr_MalK/UgpC-like"/>
</dbReference>
<dbReference type="Gene3D" id="2.40.50.140">
    <property type="entry name" value="Nucleic acid-binding proteins"/>
    <property type="match status" value="1"/>
</dbReference>
<dbReference type="NCBIfam" id="NF008653">
    <property type="entry name" value="PRK11650.1"/>
    <property type="match status" value="1"/>
</dbReference>
<dbReference type="Gene3D" id="2.40.50.100">
    <property type="match status" value="1"/>
</dbReference>
<evidence type="ECO:0000256" key="1">
    <source>
        <dbReference type="ARBA" id="ARBA00005417"/>
    </source>
</evidence>
<dbReference type="Pfam" id="PF00005">
    <property type="entry name" value="ABC_tran"/>
    <property type="match status" value="1"/>
</dbReference>
<accession>A0ABU5AW28</accession>
<evidence type="ECO:0000313" key="6">
    <source>
        <dbReference type="EMBL" id="MDX8541397.1"/>
    </source>
</evidence>
<evidence type="ECO:0000256" key="3">
    <source>
        <dbReference type="ARBA" id="ARBA00022741"/>
    </source>
</evidence>
<dbReference type="GO" id="GO:0005524">
    <property type="term" value="F:ATP binding"/>
    <property type="evidence" value="ECO:0007669"/>
    <property type="project" value="UniProtKB-KW"/>
</dbReference>
<dbReference type="SMART" id="SM00382">
    <property type="entry name" value="AAA"/>
    <property type="match status" value="1"/>
</dbReference>
<organism evidence="6 7">
    <name type="scientific">Mesorhizobium abyssinicae</name>
    <dbReference type="NCBI Taxonomy" id="1209958"/>
    <lineage>
        <taxon>Bacteria</taxon>
        <taxon>Pseudomonadati</taxon>
        <taxon>Pseudomonadota</taxon>
        <taxon>Alphaproteobacteria</taxon>
        <taxon>Hyphomicrobiales</taxon>
        <taxon>Phyllobacteriaceae</taxon>
        <taxon>Mesorhizobium</taxon>
    </lineage>
</organism>
<dbReference type="RefSeq" id="WP_127309068.1">
    <property type="nucleotide sequence ID" value="NZ_JAVIIO010000001.1"/>
</dbReference>
<dbReference type="PROSITE" id="PS50893">
    <property type="entry name" value="ABC_TRANSPORTER_2"/>
    <property type="match status" value="1"/>
</dbReference>
<dbReference type="EMBL" id="JAVIIP010000021">
    <property type="protein sequence ID" value="MDX8541397.1"/>
    <property type="molecule type" value="Genomic_DNA"/>
</dbReference>
<keyword evidence="4 6" id="KW-0067">ATP-binding</keyword>
<feature type="domain" description="ABC transporter" evidence="5">
    <location>
        <begin position="4"/>
        <end position="234"/>
    </location>
</feature>
<dbReference type="InterPro" id="IPR017871">
    <property type="entry name" value="ABC_transporter-like_CS"/>
</dbReference>
<evidence type="ECO:0000256" key="4">
    <source>
        <dbReference type="ARBA" id="ARBA00022840"/>
    </source>
</evidence>
<dbReference type="InterPro" id="IPR015855">
    <property type="entry name" value="ABC_transpr_MalK-like"/>
</dbReference>
<dbReference type="InterPro" id="IPR012340">
    <property type="entry name" value="NA-bd_OB-fold"/>
</dbReference>
<dbReference type="Pfam" id="PF17912">
    <property type="entry name" value="OB_MalK"/>
    <property type="match status" value="1"/>
</dbReference>
<keyword evidence="7" id="KW-1185">Reference proteome</keyword>
<dbReference type="InterPro" id="IPR027417">
    <property type="entry name" value="P-loop_NTPase"/>
</dbReference>
<dbReference type="SUPFAM" id="SSF52540">
    <property type="entry name" value="P-loop containing nucleoside triphosphate hydrolases"/>
    <property type="match status" value="1"/>
</dbReference>
<reference evidence="6 7" key="1">
    <citation type="submission" date="2023-08" db="EMBL/GenBank/DDBJ databases">
        <title>Implementing the SeqCode for naming new Mesorhizobium species isolated from Vachellia karroo root nodules.</title>
        <authorList>
            <person name="Van Lill M."/>
        </authorList>
    </citation>
    <scope>NUCLEOTIDE SEQUENCE [LARGE SCALE GENOMIC DNA]</scope>
    <source>
        <strain evidence="6 7">VK4B</strain>
    </source>
</reference>
<keyword evidence="2" id="KW-0813">Transport</keyword>
<dbReference type="Proteomes" id="UP001276564">
    <property type="component" value="Unassembled WGS sequence"/>
</dbReference>
<dbReference type="InterPro" id="IPR040582">
    <property type="entry name" value="OB_MalK-like"/>
</dbReference>
<dbReference type="InterPro" id="IPR003593">
    <property type="entry name" value="AAA+_ATPase"/>
</dbReference>
<evidence type="ECO:0000256" key="2">
    <source>
        <dbReference type="ARBA" id="ARBA00022448"/>
    </source>
</evidence>
<sequence length="370" mass="39940">MSAIVCSHVDKAYGATAVIRDLNLSIEEHEFVVFLGPSGCGKSTLLRMLAGLEDITGGEVSIGGKVVNDLEPGDRGIAMVFQNYALYPHMTIFDNIAFGLRRQKVPAAEIVKRVEAVSRTLGLDPYLGRKPTELSGGQQQRVAIARAMIKTPKVFLFDEPLSNLDAKLRNHMRIEIARLHQSLKTTTVYVTHDQLEAMTLADRIVLLRDGVIEQVGSPAEIYRRPGNLFVAGFIGTPNMNFVEVTVGRAGDGWSLTGAGTVLSLDGSAFHLQHGDRAVLGIRPPDLKTAGADAGRNLLQGTADLIEFHGNDALVTFGSGGKEISALVPARECPALRAPVRYTFDEESIHLFDATSGASLRKPERNGSLLS</sequence>
<dbReference type="CDD" id="cd03301">
    <property type="entry name" value="ABC_MalK_N"/>
    <property type="match status" value="1"/>
</dbReference>
<proteinExistence type="inferred from homology"/>
<protein>
    <submittedName>
        <fullName evidence="6">Sn-glycerol-3-phosphate ABC transporter ATP-binding protein UgpC</fullName>
    </submittedName>
</protein>
<comment type="caution">
    <text evidence="6">The sequence shown here is derived from an EMBL/GenBank/DDBJ whole genome shotgun (WGS) entry which is preliminary data.</text>
</comment>
<dbReference type="Gene3D" id="3.40.50.300">
    <property type="entry name" value="P-loop containing nucleotide triphosphate hydrolases"/>
    <property type="match status" value="1"/>
</dbReference>
<comment type="similarity">
    <text evidence="1">Belongs to the ABC transporter superfamily.</text>
</comment>
<evidence type="ECO:0000259" key="5">
    <source>
        <dbReference type="PROSITE" id="PS50893"/>
    </source>
</evidence>
<name>A0ABU5AW28_9HYPH</name>
<evidence type="ECO:0000313" key="7">
    <source>
        <dbReference type="Proteomes" id="UP001276564"/>
    </source>
</evidence>
<gene>
    <name evidence="6" type="primary">ugpC</name>
    <name evidence="6" type="ORF">RFM23_27625</name>
</gene>
<dbReference type="InterPro" id="IPR008995">
    <property type="entry name" value="Mo/tungstate-bd_C_term_dom"/>
</dbReference>
<dbReference type="SUPFAM" id="SSF50331">
    <property type="entry name" value="MOP-like"/>
    <property type="match status" value="1"/>
</dbReference>
<dbReference type="PANTHER" id="PTHR43875">
    <property type="entry name" value="MALTODEXTRIN IMPORT ATP-BINDING PROTEIN MSMX"/>
    <property type="match status" value="1"/>
</dbReference>
<keyword evidence="3" id="KW-0547">Nucleotide-binding</keyword>
<dbReference type="PROSITE" id="PS00211">
    <property type="entry name" value="ABC_TRANSPORTER_1"/>
    <property type="match status" value="1"/>
</dbReference>
<dbReference type="PANTHER" id="PTHR43875:SF10">
    <property type="entry name" value="BLL2173 PROTEIN"/>
    <property type="match status" value="1"/>
</dbReference>